<dbReference type="InterPro" id="IPR019594">
    <property type="entry name" value="Glu/Gly-bd"/>
</dbReference>
<name>A0AAV6MYS2_9ROSI</name>
<evidence type="ECO:0000256" key="5">
    <source>
        <dbReference type="ARBA" id="ARBA00022692"/>
    </source>
</evidence>
<dbReference type="FunFam" id="3.40.190.10:FF:000054">
    <property type="entry name" value="Glutamate receptor"/>
    <property type="match status" value="1"/>
</dbReference>
<dbReference type="FunFam" id="3.90.930.12:FF:000001">
    <property type="entry name" value="50S ribosomal protein L6"/>
    <property type="match status" value="1"/>
</dbReference>
<evidence type="ECO:0000313" key="23">
    <source>
        <dbReference type="Proteomes" id="UP000685013"/>
    </source>
</evidence>
<keyword evidence="5 20" id="KW-0812">Transmembrane</keyword>
<evidence type="ECO:0000256" key="14">
    <source>
        <dbReference type="ARBA" id="ARBA00023180"/>
    </source>
</evidence>
<dbReference type="CDD" id="cd19990">
    <property type="entry name" value="PBP1_GABAb_receptor_plant"/>
    <property type="match status" value="1"/>
</dbReference>
<evidence type="ECO:0000256" key="17">
    <source>
        <dbReference type="ARBA" id="ARBA00023303"/>
    </source>
</evidence>
<evidence type="ECO:0000256" key="8">
    <source>
        <dbReference type="ARBA" id="ARBA00022884"/>
    </source>
</evidence>
<dbReference type="GO" id="GO:0016020">
    <property type="term" value="C:membrane"/>
    <property type="evidence" value="ECO:0007669"/>
    <property type="project" value="UniProtKB-SubCell"/>
</dbReference>
<sequence>MSEARPVKRRESPWGMPEGEDRQPKAHRCNDRAEDVIQACFEGNPFKTVPGPFKLFWQCMRSKPGEEPTEPYTYLDLDPPKREVKLEAEIMGIFGALPLLHTLIWLFLSGSIWCQKAVVVNIGAVFTFNSVIGRAAKPAMEAAIADINADPNILSGTKVKLLMEDSNCSDFLGSVGALHVLEKEIVAIIGPQSSVVAHVISELVNGLQIPQVSYGATDPTLSTLQLPFFLRTTLSDSYQMAAMADLIDYYGWKEVIVIFLDDDYGRNGISSLGDELQKKMCRIAHGFGLPSLANLTKITEILNQSKLLGPRVYVVHVGPDPQLRIFTIAHKLGMLSSNYVWFATDWLATTLDSFSPTDLASLDILNGVVGLRPHTQESKGKKDLWNRLSKMQPKGLANSVLNVYGLYAYDSVWVVARAVDKFLKENGNITFSSTGKVFGTSKSGIQLGRLKVFNGGSDLLRIIMQTNYSGLSGRIQFGEDRNIINGSYDVINIDQKEIRTVGYWFNYSGFSISPPEALTLKQKDSPLDQKLDIVVWPGGNSKIPNGWVIADAGKPLRIAYPRRASFVEFVTQVNNTNIVQGYVIDIFKAALKLIPYEVPYKFVPFGDGLVNPSYDELVQSVADSVFDAAVGDIAIVTNRTKVVDFSQPYITTGLIIVAPVKDSKSSAWVFLKPFTAEMWCVTGFSFVIIGIVIWMLEHRINDHFRGPPKRQIITMCLFSFSTLFKANQEATISPLSRMVMLVWLFLLLVITSSYTASLTSILTIQKLWSPIRGIDDLVASNVPIGYQVGSFAYDYLTQSLFIPRSRLVELHDPDDYEKALRLGPKGGGVAAIIDELPYLELFLSKTKEFGMIGQTFTRSGWGFAFQRRSRLAVDMSTAILRLSENGKLQEIHDTWFCKLGCPGQRGGEAQPDQLHLISFWGLYLLCGIISSTALFMFLLRIIGQYIRYQRQHRHSEVVTPTPIPSNTGCTQTIQSFMRFIDEKDEAIKNFFRAAHLRGAQSGEQLQRHSGGTKEKADLEPSLTMDVYTLPFFSAIDWAPYSWLRECVKHRVCSINFRSTFLGEKNGFSASTMPVSHIVRLRKTIECKESRIGKQPIQVPSNVTITLQGQDLKVKGPLGELSLLYPREVKIERDDSGILRVKKALETRRANQMHGLFRTLTDNMVVGVSKGFEKKLQLVGVGYRAMLEGKDLVLNLGFSHPVRMAIPDGLQVKVEENTRITVSGYDKCAIGQFAASIRQWRPPEPYKGKGVKYADEVVRRKEGKAGKKK</sequence>
<dbReference type="FunFam" id="1.10.287.70:FF:000037">
    <property type="entry name" value="Glutamate receptor"/>
    <property type="match status" value="1"/>
</dbReference>
<keyword evidence="14" id="KW-0325">Glycoprotein</keyword>
<protein>
    <recommendedName>
        <fullName evidence="18">Large ribosomal subunit protein uL6c</fullName>
    </recommendedName>
</protein>
<dbReference type="Proteomes" id="UP000685013">
    <property type="component" value="Chromosome 11"/>
</dbReference>
<feature type="transmembrane region" description="Helical" evidence="20">
    <location>
        <begin position="90"/>
        <end position="108"/>
    </location>
</feature>
<evidence type="ECO:0000256" key="6">
    <source>
        <dbReference type="ARBA" id="ARBA00022729"/>
    </source>
</evidence>
<dbReference type="GO" id="GO:1901701">
    <property type="term" value="P:cellular response to oxygen-containing compound"/>
    <property type="evidence" value="ECO:0007669"/>
    <property type="project" value="UniProtKB-ARBA"/>
</dbReference>
<gene>
    <name evidence="22" type="primary">GLR3.7</name>
    <name evidence="22" type="ORF">SDJN03_17734</name>
</gene>
<evidence type="ECO:0000256" key="7">
    <source>
        <dbReference type="ARBA" id="ARBA00022730"/>
    </source>
</evidence>
<dbReference type="CDD" id="cd13686">
    <property type="entry name" value="GluR_Plant"/>
    <property type="match status" value="1"/>
</dbReference>
<reference evidence="22 23" key="1">
    <citation type="journal article" date="2021" name="Hortic Res">
        <title>The domestication of Cucurbita argyrosperma as revealed by the genome of its wild relative.</title>
        <authorList>
            <person name="Barrera-Redondo J."/>
            <person name="Sanchez-de la Vega G."/>
            <person name="Aguirre-Liguori J.A."/>
            <person name="Castellanos-Morales G."/>
            <person name="Gutierrez-Guerrero Y.T."/>
            <person name="Aguirre-Dugua X."/>
            <person name="Aguirre-Planter E."/>
            <person name="Tenaillon M.I."/>
            <person name="Lira-Saade R."/>
            <person name="Eguiarte L.E."/>
        </authorList>
    </citation>
    <scope>NUCLEOTIDE SEQUENCE [LARGE SCALE GENOMIC DNA]</scope>
    <source>
        <strain evidence="22">JBR-2021</strain>
    </source>
</reference>
<keyword evidence="9" id="KW-0689">Ribosomal protein</keyword>
<evidence type="ECO:0000256" key="13">
    <source>
        <dbReference type="ARBA" id="ARBA00023170"/>
    </source>
</evidence>
<keyword evidence="11" id="KW-0406">Ion transport</keyword>
<dbReference type="FunFam" id="3.40.190.10:FF:000175">
    <property type="entry name" value="Glutamate receptor"/>
    <property type="match status" value="1"/>
</dbReference>
<evidence type="ECO:0000256" key="12">
    <source>
        <dbReference type="ARBA" id="ARBA00023136"/>
    </source>
</evidence>
<dbReference type="FunFam" id="3.40.50.2300:FF:000081">
    <property type="entry name" value="Glutamate receptor"/>
    <property type="match status" value="1"/>
</dbReference>
<dbReference type="GO" id="GO:0007165">
    <property type="term" value="P:signal transduction"/>
    <property type="evidence" value="ECO:0007669"/>
    <property type="project" value="UniProtKB-ARBA"/>
</dbReference>
<keyword evidence="16" id="KW-1071">Ligand-gated ion channel</keyword>
<evidence type="ECO:0000256" key="16">
    <source>
        <dbReference type="ARBA" id="ARBA00023286"/>
    </source>
</evidence>
<feature type="non-terminal residue" evidence="22">
    <location>
        <position position="1"/>
    </location>
</feature>
<proteinExistence type="inferred from homology"/>
<feature type="transmembrane region" description="Helical" evidence="20">
    <location>
        <begin position="920"/>
        <end position="943"/>
    </location>
</feature>
<dbReference type="Pfam" id="PF00347">
    <property type="entry name" value="Ribosomal_L6"/>
    <property type="match status" value="2"/>
</dbReference>
<comment type="similarity">
    <text evidence="3">Belongs to the universal ribosomal protein uL6 family.</text>
</comment>
<dbReference type="GO" id="GO:0019843">
    <property type="term" value="F:rRNA binding"/>
    <property type="evidence" value="ECO:0007669"/>
    <property type="project" value="UniProtKB-KW"/>
</dbReference>
<dbReference type="Pfam" id="PF00060">
    <property type="entry name" value="Lig_chan"/>
    <property type="match status" value="1"/>
</dbReference>
<dbReference type="Pfam" id="PF01094">
    <property type="entry name" value="ANF_receptor"/>
    <property type="match status" value="1"/>
</dbReference>
<comment type="similarity">
    <text evidence="2">Belongs to the glutamate-gated ion channel (TC 1.A.10.1) family.</text>
</comment>
<dbReference type="PROSITE" id="PS00525">
    <property type="entry name" value="RIBOSOMAL_L6_1"/>
    <property type="match status" value="1"/>
</dbReference>
<evidence type="ECO:0000313" key="22">
    <source>
        <dbReference type="EMBL" id="KAG6589169.1"/>
    </source>
</evidence>
<accession>A0AAV6MYS2</accession>
<dbReference type="EMBL" id="JAGKQH010000011">
    <property type="protein sequence ID" value="KAG6589169.1"/>
    <property type="molecule type" value="Genomic_DNA"/>
</dbReference>
<keyword evidence="13 22" id="KW-0675">Receptor</keyword>
<evidence type="ECO:0000256" key="9">
    <source>
        <dbReference type="ARBA" id="ARBA00022980"/>
    </source>
</evidence>
<keyword evidence="6" id="KW-0732">Signal</keyword>
<dbReference type="FunFam" id="3.90.930.12:FF:000002">
    <property type="entry name" value="50S ribosomal protein L6"/>
    <property type="match status" value="1"/>
</dbReference>
<feature type="transmembrane region" description="Helical" evidence="20">
    <location>
        <begin position="741"/>
        <end position="762"/>
    </location>
</feature>
<dbReference type="GO" id="GO:0006412">
    <property type="term" value="P:translation"/>
    <property type="evidence" value="ECO:0007669"/>
    <property type="project" value="InterPro"/>
</dbReference>
<evidence type="ECO:0000256" key="15">
    <source>
        <dbReference type="ARBA" id="ARBA00023274"/>
    </source>
</evidence>
<evidence type="ECO:0000256" key="11">
    <source>
        <dbReference type="ARBA" id="ARBA00023065"/>
    </source>
</evidence>
<evidence type="ECO:0000256" key="10">
    <source>
        <dbReference type="ARBA" id="ARBA00022989"/>
    </source>
</evidence>
<dbReference type="Pfam" id="PF10613">
    <property type="entry name" value="Lig_chan-Glu_bd"/>
    <property type="match status" value="1"/>
</dbReference>
<dbReference type="GO" id="GO:0015276">
    <property type="term" value="F:ligand-gated monoatomic ion channel activity"/>
    <property type="evidence" value="ECO:0007669"/>
    <property type="project" value="InterPro"/>
</dbReference>
<dbReference type="GO" id="GO:0003735">
    <property type="term" value="F:structural constituent of ribosome"/>
    <property type="evidence" value="ECO:0007669"/>
    <property type="project" value="InterPro"/>
</dbReference>
<dbReference type="InterPro" id="IPR002358">
    <property type="entry name" value="Ribosomal_uL6_CS"/>
</dbReference>
<keyword evidence="10 20" id="KW-1133">Transmembrane helix</keyword>
<feature type="transmembrane region" description="Helical" evidence="20">
    <location>
        <begin position="676"/>
        <end position="696"/>
    </location>
</feature>
<comment type="subcellular location">
    <subcellularLocation>
        <location evidence="1">Membrane</location>
        <topology evidence="1">Multi-pass membrane protein</topology>
    </subcellularLocation>
</comment>
<evidence type="ECO:0000259" key="21">
    <source>
        <dbReference type="SMART" id="SM00079"/>
    </source>
</evidence>
<keyword evidence="17" id="KW-0407">Ion channel</keyword>
<dbReference type="GO" id="GO:0005840">
    <property type="term" value="C:ribosome"/>
    <property type="evidence" value="ECO:0007669"/>
    <property type="project" value="UniProtKB-KW"/>
</dbReference>
<dbReference type="InterPro" id="IPR001320">
    <property type="entry name" value="Iontro_rcpt_C"/>
</dbReference>
<keyword evidence="4" id="KW-0813">Transport</keyword>
<dbReference type="InterPro" id="IPR044440">
    <property type="entry name" value="GABAb_receptor_plant_PBP1"/>
</dbReference>
<dbReference type="HAMAP" id="MF_01365_B">
    <property type="entry name" value="Ribosomal_uL6_B"/>
    <property type="match status" value="1"/>
</dbReference>
<dbReference type="GO" id="GO:1990904">
    <property type="term" value="C:ribonucleoprotein complex"/>
    <property type="evidence" value="ECO:0007669"/>
    <property type="project" value="UniProtKB-KW"/>
</dbReference>
<keyword evidence="12 20" id="KW-0472">Membrane</keyword>
<feature type="region of interest" description="Disordered" evidence="19">
    <location>
        <begin position="1"/>
        <end position="28"/>
    </location>
</feature>
<organism evidence="22 23">
    <name type="scientific">Cucurbita argyrosperma subsp. sororia</name>
    <dbReference type="NCBI Taxonomy" id="37648"/>
    <lineage>
        <taxon>Eukaryota</taxon>
        <taxon>Viridiplantae</taxon>
        <taxon>Streptophyta</taxon>
        <taxon>Embryophyta</taxon>
        <taxon>Tracheophyta</taxon>
        <taxon>Spermatophyta</taxon>
        <taxon>Magnoliopsida</taxon>
        <taxon>eudicotyledons</taxon>
        <taxon>Gunneridae</taxon>
        <taxon>Pentapetalae</taxon>
        <taxon>rosids</taxon>
        <taxon>fabids</taxon>
        <taxon>Cucurbitales</taxon>
        <taxon>Cucurbitaceae</taxon>
        <taxon>Cucurbiteae</taxon>
        <taxon>Cucurbita</taxon>
    </lineage>
</organism>
<dbReference type="PANTHER" id="PTHR18966">
    <property type="entry name" value="IONOTROPIC GLUTAMATE RECEPTOR"/>
    <property type="match status" value="1"/>
</dbReference>
<evidence type="ECO:0000256" key="19">
    <source>
        <dbReference type="SAM" id="MobiDB-lite"/>
    </source>
</evidence>
<evidence type="ECO:0000256" key="20">
    <source>
        <dbReference type="SAM" id="Phobius"/>
    </source>
</evidence>
<evidence type="ECO:0000256" key="18">
    <source>
        <dbReference type="ARBA" id="ARBA00069413"/>
    </source>
</evidence>
<dbReference type="NCBIfam" id="TIGR03654">
    <property type="entry name" value="L6_bact"/>
    <property type="match status" value="1"/>
</dbReference>
<feature type="domain" description="Ionotropic glutamate receptor C-terminal" evidence="21">
    <location>
        <begin position="557"/>
        <end position="898"/>
    </location>
</feature>
<dbReference type="SMART" id="SM00079">
    <property type="entry name" value="PBPe"/>
    <property type="match status" value="1"/>
</dbReference>
<evidence type="ECO:0000256" key="2">
    <source>
        <dbReference type="ARBA" id="ARBA00008685"/>
    </source>
</evidence>
<dbReference type="InterPro" id="IPR001828">
    <property type="entry name" value="ANF_lig-bd_rcpt"/>
</dbReference>
<dbReference type="InterPro" id="IPR015683">
    <property type="entry name" value="Ionotropic_Glu_rcpt"/>
</dbReference>
<dbReference type="GO" id="GO:0009611">
    <property type="term" value="P:response to wounding"/>
    <property type="evidence" value="ECO:0007669"/>
    <property type="project" value="UniProtKB-ARBA"/>
</dbReference>
<comment type="caution">
    <text evidence="22">The sequence shown here is derived from an EMBL/GenBank/DDBJ whole genome shotgun (WGS) entry which is preliminary data.</text>
</comment>
<evidence type="ECO:0000256" key="1">
    <source>
        <dbReference type="ARBA" id="ARBA00004141"/>
    </source>
</evidence>
<keyword evidence="8" id="KW-0694">RNA-binding</keyword>
<keyword evidence="7" id="KW-0699">rRNA-binding</keyword>
<keyword evidence="23" id="KW-1185">Reference proteome</keyword>
<evidence type="ECO:0000256" key="4">
    <source>
        <dbReference type="ARBA" id="ARBA00022448"/>
    </source>
</evidence>
<dbReference type="InterPro" id="IPR019906">
    <property type="entry name" value="Ribosomal_uL6_bac-type"/>
</dbReference>
<evidence type="ECO:0000256" key="3">
    <source>
        <dbReference type="ARBA" id="ARBA00009356"/>
    </source>
</evidence>
<dbReference type="InterPro" id="IPR020040">
    <property type="entry name" value="Ribosomal_uL6_a/b-dom"/>
</dbReference>
<feature type="compositionally biased region" description="Basic and acidic residues" evidence="19">
    <location>
        <begin position="1"/>
        <end position="12"/>
    </location>
</feature>
<feature type="compositionally biased region" description="Basic and acidic residues" evidence="19">
    <location>
        <begin position="19"/>
        <end position="28"/>
    </location>
</feature>
<dbReference type="AlphaFoldDB" id="A0AAV6MYS2"/>
<keyword evidence="15" id="KW-0687">Ribonucleoprotein</keyword>